<dbReference type="PROSITE" id="PS00934">
    <property type="entry name" value="GLYOXALASE_I_1"/>
    <property type="match status" value="1"/>
</dbReference>
<name>A0A2Z6R6C4_9GLOM</name>
<dbReference type="InterPro" id="IPR037523">
    <property type="entry name" value="VOC_core"/>
</dbReference>
<feature type="domain" description="VOC" evidence="2">
    <location>
        <begin position="9"/>
        <end position="131"/>
    </location>
</feature>
<evidence type="ECO:0000256" key="1">
    <source>
        <dbReference type="ARBA" id="ARBA00022723"/>
    </source>
</evidence>
<reference evidence="4" key="2">
    <citation type="submission" date="2019-10" db="EMBL/GenBank/DDBJ databases">
        <title>Conservation and host-specific expression of non-tandemly repeated heterogenous ribosome RNA gene in arbuscular mycorrhizal fungi.</title>
        <authorList>
            <person name="Maeda T."/>
            <person name="Kobayashi Y."/>
            <person name="Nakagawa T."/>
            <person name="Ezawa T."/>
            <person name="Yamaguchi K."/>
            <person name="Bino T."/>
            <person name="Nishimoto Y."/>
            <person name="Shigenobu S."/>
            <person name="Kawaguchi M."/>
        </authorList>
    </citation>
    <scope>NUCLEOTIDE SEQUENCE</scope>
    <source>
        <strain evidence="4">HR1</strain>
    </source>
</reference>
<dbReference type="UniPathway" id="UPA00619">
    <property type="reaction ID" value="UER00675"/>
</dbReference>
<dbReference type="PANTHER" id="PTHR10374">
    <property type="entry name" value="LACTOYLGLUTATHIONE LYASE GLYOXALASE I"/>
    <property type="match status" value="1"/>
</dbReference>
<protein>
    <submittedName>
        <fullName evidence="4">Lactoylglutathione lyase</fullName>
    </submittedName>
</protein>
<dbReference type="Gene3D" id="3.10.180.10">
    <property type="entry name" value="2,3-Dihydroxybiphenyl 1,2-Dioxygenase, domain 1"/>
    <property type="match status" value="1"/>
</dbReference>
<dbReference type="PANTHER" id="PTHR10374:SF30">
    <property type="entry name" value="LACTOYLGLUTATHIONE LYASE"/>
    <property type="match status" value="1"/>
</dbReference>
<dbReference type="InterPro" id="IPR004360">
    <property type="entry name" value="Glyas_Fos-R_dOase_dom"/>
</dbReference>
<dbReference type="GO" id="GO:0046872">
    <property type="term" value="F:metal ion binding"/>
    <property type="evidence" value="ECO:0007669"/>
    <property type="project" value="UniProtKB-KW"/>
</dbReference>
<dbReference type="Proteomes" id="UP000615446">
    <property type="component" value="Unassembled WGS sequence"/>
</dbReference>
<evidence type="ECO:0000313" key="3">
    <source>
        <dbReference type="EMBL" id="GBB93314.1"/>
    </source>
</evidence>
<keyword evidence="5" id="KW-1185">Reference proteome</keyword>
<evidence type="ECO:0000313" key="5">
    <source>
        <dbReference type="Proteomes" id="UP000247702"/>
    </source>
</evidence>
<proteinExistence type="predicted"/>
<accession>A0A2Z6R6C4</accession>
<organism evidence="3 5">
    <name type="scientific">Rhizophagus clarus</name>
    <dbReference type="NCBI Taxonomy" id="94130"/>
    <lineage>
        <taxon>Eukaryota</taxon>
        <taxon>Fungi</taxon>
        <taxon>Fungi incertae sedis</taxon>
        <taxon>Mucoromycota</taxon>
        <taxon>Glomeromycotina</taxon>
        <taxon>Glomeromycetes</taxon>
        <taxon>Glomerales</taxon>
        <taxon>Glomeraceae</taxon>
        <taxon>Rhizophagus</taxon>
    </lineage>
</organism>
<evidence type="ECO:0000313" key="4">
    <source>
        <dbReference type="EMBL" id="GES93791.1"/>
    </source>
</evidence>
<dbReference type="EMBL" id="BLAL01000229">
    <property type="protein sequence ID" value="GES93791.1"/>
    <property type="molecule type" value="Genomic_DNA"/>
</dbReference>
<dbReference type="Pfam" id="PF00903">
    <property type="entry name" value="Glyoxalase"/>
    <property type="match status" value="1"/>
</dbReference>
<dbReference type="AlphaFoldDB" id="A0A2Z6R6C4"/>
<dbReference type="SUPFAM" id="SSF54593">
    <property type="entry name" value="Glyoxalase/Bleomycin resistance protein/Dihydroxybiphenyl dioxygenase"/>
    <property type="match status" value="1"/>
</dbReference>
<dbReference type="PROSITE" id="PS51819">
    <property type="entry name" value="VOC"/>
    <property type="match status" value="1"/>
</dbReference>
<dbReference type="EMBL" id="BEXD01001280">
    <property type="protein sequence ID" value="GBB93314.1"/>
    <property type="molecule type" value="Genomic_DNA"/>
</dbReference>
<keyword evidence="1" id="KW-0479">Metal-binding</keyword>
<dbReference type="InterPro" id="IPR029068">
    <property type="entry name" value="Glyas_Bleomycin-R_OHBP_Dase"/>
</dbReference>
<sequence>MTTDISTYRFNHTMIRVKDSQVSLKFYEEMLGMKFLHKVDFPTANFREAVLELTHYWGTESDPNHEYHNGNGNKDLRGFGHLAILVDNLEAACKRFEDKEVKFIKKLEDGAAKTIAFISDPDGYWIELIQAGTNPIIKSCTV</sequence>
<dbReference type="Proteomes" id="UP000247702">
    <property type="component" value="Unassembled WGS sequence"/>
</dbReference>
<gene>
    <name evidence="4" type="ORF">RCL2_002053900</name>
    <name evidence="3" type="ORF">RclHR1_02150001</name>
</gene>
<dbReference type="STRING" id="94130.A0A2Z6R6C4"/>
<reference evidence="3 5" key="1">
    <citation type="submission" date="2017-11" db="EMBL/GenBank/DDBJ databases">
        <title>The genome of Rhizophagus clarus HR1 reveals common genetic basis of auxotrophy among arbuscular mycorrhizal fungi.</title>
        <authorList>
            <person name="Kobayashi Y."/>
        </authorList>
    </citation>
    <scope>NUCLEOTIDE SEQUENCE [LARGE SCALE GENOMIC DNA]</scope>
    <source>
        <strain evidence="3 5">HR1</strain>
    </source>
</reference>
<keyword evidence="4" id="KW-0456">Lyase</keyword>
<dbReference type="CDD" id="cd07233">
    <property type="entry name" value="GlxI_Zn"/>
    <property type="match status" value="1"/>
</dbReference>
<dbReference type="InterPro" id="IPR018146">
    <property type="entry name" value="Glyoxalase_1_CS"/>
</dbReference>
<dbReference type="OrthoDB" id="16820at2759"/>
<comment type="caution">
    <text evidence="3">The sequence shown here is derived from an EMBL/GenBank/DDBJ whole genome shotgun (WGS) entry which is preliminary data.</text>
</comment>
<dbReference type="GO" id="GO:0004462">
    <property type="term" value="F:lactoylglutathione lyase activity"/>
    <property type="evidence" value="ECO:0007669"/>
    <property type="project" value="InterPro"/>
</dbReference>
<evidence type="ECO:0000259" key="2">
    <source>
        <dbReference type="PROSITE" id="PS51819"/>
    </source>
</evidence>